<sequence>MTIRRKVGAALALVVLASPALAGEITGNGKYTPVHFYTASSICSFSGYNDTPGEDGFGQVQAYGMLVKAFGGFSPGFEFHPGQACRG</sequence>
<dbReference type="KEGG" id="emv:HQR01_03830"/>
<accession>A0A7D4BMV2</accession>
<name>A0A7D4BMV2_9SPHN</name>
<organism evidence="2 3">
    <name type="scientific">Erythrobacter mangrovi</name>
    <dbReference type="NCBI Taxonomy" id="2739433"/>
    <lineage>
        <taxon>Bacteria</taxon>
        <taxon>Pseudomonadati</taxon>
        <taxon>Pseudomonadota</taxon>
        <taxon>Alphaproteobacteria</taxon>
        <taxon>Sphingomonadales</taxon>
        <taxon>Erythrobacteraceae</taxon>
        <taxon>Erythrobacter/Porphyrobacter group</taxon>
        <taxon>Erythrobacter</taxon>
    </lineage>
</organism>
<feature type="signal peptide" evidence="1">
    <location>
        <begin position="1"/>
        <end position="22"/>
    </location>
</feature>
<dbReference type="AlphaFoldDB" id="A0A7D4BMV2"/>
<dbReference type="RefSeq" id="WP_173212717.1">
    <property type="nucleotide sequence ID" value="NZ_CP053921.1"/>
</dbReference>
<gene>
    <name evidence="2" type="ORF">HQR01_03830</name>
</gene>
<keyword evidence="1" id="KW-0732">Signal</keyword>
<dbReference type="EMBL" id="CP053921">
    <property type="protein sequence ID" value="QKG70564.1"/>
    <property type="molecule type" value="Genomic_DNA"/>
</dbReference>
<evidence type="ECO:0000256" key="1">
    <source>
        <dbReference type="SAM" id="SignalP"/>
    </source>
</evidence>
<dbReference type="Proteomes" id="UP000504693">
    <property type="component" value="Chromosome"/>
</dbReference>
<evidence type="ECO:0000313" key="3">
    <source>
        <dbReference type="Proteomes" id="UP000504693"/>
    </source>
</evidence>
<proteinExistence type="predicted"/>
<evidence type="ECO:0000313" key="2">
    <source>
        <dbReference type="EMBL" id="QKG70564.1"/>
    </source>
</evidence>
<protein>
    <recommendedName>
        <fullName evidence="4">Porin</fullName>
    </recommendedName>
</protein>
<reference evidence="2 3" key="1">
    <citation type="submission" date="2020-05" db="EMBL/GenBank/DDBJ databases">
        <title>Erythrobacter mangrovi sp. nov., isolated from rhizosphere soil of mangrove plant (Kandelia candel).</title>
        <authorList>
            <person name="Ye Y.H."/>
        </authorList>
    </citation>
    <scope>NUCLEOTIDE SEQUENCE [LARGE SCALE GENOMIC DNA]</scope>
    <source>
        <strain evidence="2 3">EB310</strain>
    </source>
</reference>
<feature type="chain" id="PRO_5028884278" description="Porin" evidence="1">
    <location>
        <begin position="23"/>
        <end position="87"/>
    </location>
</feature>
<keyword evidence="3" id="KW-1185">Reference proteome</keyword>
<evidence type="ECO:0008006" key="4">
    <source>
        <dbReference type="Google" id="ProtNLM"/>
    </source>
</evidence>